<dbReference type="eggNOG" id="ENOG50331NN">
    <property type="taxonomic scope" value="Bacteria"/>
</dbReference>
<reference evidence="1 2" key="1">
    <citation type="submission" date="2008-06" db="EMBL/GenBank/DDBJ databases">
        <title>Complete sequence of Pelodictyon phaeoclathratiforme BU-1.</title>
        <authorList>
            <consortium name="US DOE Joint Genome Institute"/>
            <person name="Lucas S."/>
            <person name="Copeland A."/>
            <person name="Lapidus A."/>
            <person name="Glavina del Rio T."/>
            <person name="Dalin E."/>
            <person name="Tice H."/>
            <person name="Bruce D."/>
            <person name="Goodwin L."/>
            <person name="Pitluck S."/>
            <person name="Schmutz J."/>
            <person name="Larimer F."/>
            <person name="Land M."/>
            <person name="Hauser L."/>
            <person name="Kyrpides N."/>
            <person name="Mikhailova N."/>
            <person name="Liu Z."/>
            <person name="Li T."/>
            <person name="Zhao F."/>
            <person name="Overmann J."/>
            <person name="Bryant D.A."/>
            <person name="Richardson P."/>
        </authorList>
    </citation>
    <scope>NUCLEOTIDE SEQUENCE [LARGE SCALE GENOMIC DNA]</scope>
    <source>
        <strain evidence="2">DSM 5477 / BU-1</strain>
    </source>
</reference>
<dbReference type="Gene3D" id="3.40.1350.10">
    <property type="match status" value="1"/>
</dbReference>
<dbReference type="EMBL" id="CP001110">
    <property type="protein sequence ID" value="ACF43246.1"/>
    <property type="molecule type" value="Genomic_DNA"/>
</dbReference>
<name>B4SFJ1_PELPB</name>
<protein>
    <recommendedName>
        <fullName evidence="3">Aspartate ammonia-lyase</fullName>
    </recommendedName>
</protein>
<dbReference type="AlphaFoldDB" id="B4SFJ1"/>
<dbReference type="InterPro" id="IPR011856">
    <property type="entry name" value="tRNA_endonuc-like_dom_sf"/>
</dbReference>
<keyword evidence="2" id="KW-1185">Reference proteome</keyword>
<evidence type="ECO:0000313" key="1">
    <source>
        <dbReference type="EMBL" id="ACF43246.1"/>
    </source>
</evidence>
<dbReference type="STRING" id="324925.Ppha_0959"/>
<organism evidence="1 2">
    <name type="scientific">Pelodictyon phaeoclathratiforme (strain DSM 5477 / BU-1)</name>
    <dbReference type="NCBI Taxonomy" id="324925"/>
    <lineage>
        <taxon>Bacteria</taxon>
        <taxon>Pseudomonadati</taxon>
        <taxon>Chlorobiota</taxon>
        <taxon>Chlorobiia</taxon>
        <taxon>Chlorobiales</taxon>
        <taxon>Chlorobiaceae</taxon>
        <taxon>Chlorobium/Pelodictyon group</taxon>
        <taxon>Pelodictyon</taxon>
    </lineage>
</organism>
<gene>
    <name evidence="1" type="ordered locus">Ppha_0959</name>
</gene>
<evidence type="ECO:0000313" key="2">
    <source>
        <dbReference type="Proteomes" id="UP000002724"/>
    </source>
</evidence>
<dbReference type="RefSeq" id="WP_012507741.1">
    <property type="nucleotide sequence ID" value="NC_011060.1"/>
</dbReference>
<sequence length="155" mass="17379">MKSIKSKPIRLTAGLCGVAGEYFVAAELSRRGYVASITLRNTRGIDIIASNADATKSVGIQVKTSQGNRKDWILNQKIENDMASNLFFVFVSIDGLCAPEYYIAPRKEVAQYAKGNHSHWLNTPGRNGQQHQDTPMRKFADPNNKYFDRWDLLGL</sequence>
<dbReference type="HOGENOM" id="CLU_1693815_0_0_10"/>
<dbReference type="GO" id="GO:0003676">
    <property type="term" value="F:nucleic acid binding"/>
    <property type="evidence" value="ECO:0007669"/>
    <property type="project" value="InterPro"/>
</dbReference>
<evidence type="ECO:0008006" key="3">
    <source>
        <dbReference type="Google" id="ProtNLM"/>
    </source>
</evidence>
<accession>B4SFJ1</accession>
<dbReference type="KEGG" id="pph:Ppha_0959"/>
<dbReference type="Proteomes" id="UP000002724">
    <property type="component" value="Chromosome"/>
</dbReference>
<proteinExistence type="predicted"/>